<evidence type="ECO:0000313" key="2">
    <source>
        <dbReference type="EMBL" id="XCJ68984.1"/>
    </source>
</evidence>
<reference evidence="2" key="1">
    <citation type="submission" date="2024-06" db="EMBL/GenBank/DDBJ databases">
        <title>Streptomyces sp. strain HUAS MG91 genome sequences.</title>
        <authorList>
            <person name="Mo P."/>
        </authorList>
    </citation>
    <scope>NUCLEOTIDE SEQUENCE</scope>
    <source>
        <strain evidence="2">HUAS MG91</strain>
    </source>
</reference>
<protein>
    <submittedName>
        <fullName evidence="2">Acyl-CoA dehydrogenase family protein</fullName>
        <ecNumber evidence="2">1.-.-.-</ecNumber>
    </submittedName>
</protein>
<sequence>MSQMSLLSTDDVEAVGGEPARAARLFADFVATSAAEVPLPGVDTPRRLEALAALGRRDLSLARLAEGHLDAVAVLHEIEGTRPTAAQRWGVWAARPPQPVVRATPTAQGWTLDGVKPFCSGARVCTHALVTAEADDGYRLFAVALDQNGVRAVEGTWPALGMAGSDSLDVSFDQAVARPVGDPEDYLRRPGFQHGGIGVAACWLGGAHAVADTLYRRASEGRLNEHAAAHLGAVDIALHAADTVLRQAAADIDADPHDRARQAALRSMRVRAVAAQTCADVLDRVGRATGAGPLCRDEEHARTAADLTVYVRQHHAEGDLAALGHALGDRATEGHTR</sequence>
<dbReference type="AlphaFoldDB" id="A0AAU8ILQ1"/>
<dbReference type="EMBL" id="CP159534">
    <property type="protein sequence ID" value="XCJ68984.1"/>
    <property type="molecule type" value="Genomic_DNA"/>
</dbReference>
<evidence type="ECO:0000259" key="1">
    <source>
        <dbReference type="Pfam" id="PF02770"/>
    </source>
</evidence>
<dbReference type="EC" id="1.-.-.-" evidence="2"/>
<dbReference type="Pfam" id="PF02770">
    <property type="entry name" value="Acyl-CoA_dh_M"/>
    <property type="match status" value="1"/>
</dbReference>
<accession>A0AAU8ILQ1</accession>
<dbReference type="InterPro" id="IPR046373">
    <property type="entry name" value="Acyl-CoA_Oxase/DH_mid-dom_sf"/>
</dbReference>
<dbReference type="InterPro" id="IPR009100">
    <property type="entry name" value="AcylCoA_DH/oxidase_NM_dom_sf"/>
</dbReference>
<organism evidence="2">
    <name type="scientific">Streptomyces tabacisoli</name>
    <dbReference type="NCBI Taxonomy" id="3156398"/>
    <lineage>
        <taxon>Bacteria</taxon>
        <taxon>Bacillati</taxon>
        <taxon>Actinomycetota</taxon>
        <taxon>Actinomycetes</taxon>
        <taxon>Kitasatosporales</taxon>
        <taxon>Streptomycetaceae</taxon>
        <taxon>Streptomyces</taxon>
    </lineage>
</organism>
<keyword evidence="2" id="KW-0560">Oxidoreductase</keyword>
<dbReference type="InterPro" id="IPR006091">
    <property type="entry name" value="Acyl-CoA_Oxase/DH_mid-dom"/>
</dbReference>
<dbReference type="KEGG" id="stac:ABII15_02960"/>
<gene>
    <name evidence="2" type="ORF">ABII15_02960</name>
</gene>
<dbReference type="GO" id="GO:0016627">
    <property type="term" value="F:oxidoreductase activity, acting on the CH-CH group of donors"/>
    <property type="evidence" value="ECO:0007669"/>
    <property type="project" value="InterPro"/>
</dbReference>
<dbReference type="SUPFAM" id="SSF56645">
    <property type="entry name" value="Acyl-CoA dehydrogenase NM domain-like"/>
    <property type="match status" value="1"/>
</dbReference>
<name>A0AAU8ILQ1_9ACTN</name>
<dbReference type="Gene3D" id="2.40.110.10">
    <property type="entry name" value="Butyryl-CoA Dehydrogenase, subunit A, domain 2"/>
    <property type="match status" value="1"/>
</dbReference>
<proteinExistence type="predicted"/>
<dbReference type="RefSeq" id="WP_353940666.1">
    <property type="nucleotide sequence ID" value="NZ_CP159534.1"/>
</dbReference>
<feature type="domain" description="Acyl-CoA oxidase/dehydrogenase middle" evidence="1">
    <location>
        <begin position="106"/>
        <end position="174"/>
    </location>
</feature>